<dbReference type="PANTHER" id="PTHR45918:SF1">
    <property type="entry name" value="ALPHA-1,3_1,6-MANNOSYLTRANSFERASE ALG2"/>
    <property type="match status" value="1"/>
</dbReference>
<dbReference type="GO" id="GO:0004378">
    <property type="term" value="F:GDP-Man:Man(1)GlcNAc(2)-PP-Dol alpha-1,3-mannosyltransferase activity"/>
    <property type="evidence" value="ECO:0007669"/>
    <property type="project" value="InterPro"/>
</dbReference>
<keyword evidence="1" id="KW-0808">Transferase</keyword>
<dbReference type="PANTHER" id="PTHR45918">
    <property type="entry name" value="ALPHA-1,3/1,6-MANNOSYLTRANSFERASE ALG2"/>
    <property type="match status" value="1"/>
</dbReference>
<organism evidence="3 4">
    <name type="scientific">Puia dinghuensis</name>
    <dbReference type="NCBI Taxonomy" id="1792502"/>
    <lineage>
        <taxon>Bacteria</taxon>
        <taxon>Pseudomonadati</taxon>
        <taxon>Bacteroidota</taxon>
        <taxon>Chitinophagia</taxon>
        <taxon>Chitinophagales</taxon>
        <taxon>Chitinophagaceae</taxon>
        <taxon>Puia</taxon>
    </lineage>
</organism>
<proteinExistence type="predicted"/>
<dbReference type="GO" id="GO:0012505">
    <property type="term" value="C:endomembrane system"/>
    <property type="evidence" value="ECO:0007669"/>
    <property type="project" value="TreeGrafter"/>
</dbReference>
<dbReference type="InterPro" id="IPR027054">
    <property type="entry name" value="ALG2"/>
</dbReference>
<reference evidence="3" key="2">
    <citation type="submission" date="2020-09" db="EMBL/GenBank/DDBJ databases">
        <authorList>
            <person name="Sun Q."/>
            <person name="Zhou Y."/>
        </authorList>
    </citation>
    <scope>NUCLEOTIDE SEQUENCE</scope>
    <source>
        <strain evidence="3">CGMCC 1.15448</strain>
    </source>
</reference>
<reference evidence="3" key="1">
    <citation type="journal article" date="2014" name="Int. J. Syst. Evol. Microbiol.">
        <title>Complete genome sequence of Corynebacterium casei LMG S-19264T (=DSM 44701T), isolated from a smear-ripened cheese.</title>
        <authorList>
            <consortium name="US DOE Joint Genome Institute (JGI-PGF)"/>
            <person name="Walter F."/>
            <person name="Albersmeier A."/>
            <person name="Kalinowski J."/>
            <person name="Ruckert C."/>
        </authorList>
    </citation>
    <scope>NUCLEOTIDE SEQUENCE</scope>
    <source>
        <strain evidence="3">CGMCC 1.15448</strain>
    </source>
</reference>
<name>A0A8J2XWJ4_9BACT</name>
<evidence type="ECO:0000313" key="4">
    <source>
        <dbReference type="Proteomes" id="UP000607559"/>
    </source>
</evidence>
<dbReference type="AlphaFoldDB" id="A0A8J2XWJ4"/>
<gene>
    <name evidence="3" type="ORF">GCM10011511_55080</name>
</gene>
<sequence length="98" mass="11225">MALEKPVVALREGGPIEIVADEASGYLIDKPDPETIAEKLYLLTQFGDLRNKMGKEGRRIVETKFNIDNLEKIEKHLNQWSVASWDLFGRTILHRIPH</sequence>
<dbReference type="InterPro" id="IPR001296">
    <property type="entry name" value="Glyco_trans_1"/>
</dbReference>
<dbReference type="Gene3D" id="3.40.50.2000">
    <property type="entry name" value="Glycogen Phosphorylase B"/>
    <property type="match status" value="1"/>
</dbReference>
<dbReference type="SUPFAM" id="SSF53756">
    <property type="entry name" value="UDP-Glycosyltransferase/glycogen phosphorylase"/>
    <property type="match status" value="1"/>
</dbReference>
<feature type="domain" description="Glycosyl transferase family 1" evidence="2">
    <location>
        <begin position="1"/>
        <end position="59"/>
    </location>
</feature>
<evidence type="ECO:0000259" key="2">
    <source>
        <dbReference type="Pfam" id="PF00534"/>
    </source>
</evidence>
<evidence type="ECO:0000256" key="1">
    <source>
        <dbReference type="ARBA" id="ARBA00022679"/>
    </source>
</evidence>
<dbReference type="EMBL" id="BMJC01000007">
    <property type="protein sequence ID" value="GGB24142.1"/>
    <property type="molecule type" value="Genomic_DNA"/>
</dbReference>
<evidence type="ECO:0000313" key="3">
    <source>
        <dbReference type="EMBL" id="GGB24142.1"/>
    </source>
</evidence>
<dbReference type="Proteomes" id="UP000607559">
    <property type="component" value="Unassembled WGS sequence"/>
</dbReference>
<accession>A0A8J2XWJ4</accession>
<protein>
    <recommendedName>
        <fullName evidence="2">Glycosyl transferase family 1 domain-containing protein</fullName>
    </recommendedName>
</protein>
<comment type="caution">
    <text evidence="3">The sequence shown here is derived from an EMBL/GenBank/DDBJ whole genome shotgun (WGS) entry which is preliminary data.</text>
</comment>
<keyword evidence="4" id="KW-1185">Reference proteome</keyword>
<dbReference type="Pfam" id="PF00534">
    <property type="entry name" value="Glycos_transf_1"/>
    <property type="match status" value="1"/>
</dbReference>